<dbReference type="AlphaFoldDB" id="G2DXK5"/>
<organism evidence="9 10">
    <name type="scientific">Thiorhodococcus drewsii AZ1</name>
    <dbReference type="NCBI Taxonomy" id="765913"/>
    <lineage>
        <taxon>Bacteria</taxon>
        <taxon>Pseudomonadati</taxon>
        <taxon>Pseudomonadota</taxon>
        <taxon>Gammaproteobacteria</taxon>
        <taxon>Chromatiales</taxon>
        <taxon>Chromatiaceae</taxon>
        <taxon>Thiorhodococcus</taxon>
    </lineage>
</organism>
<dbReference type="Proteomes" id="UP000004200">
    <property type="component" value="Unassembled WGS sequence"/>
</dbReference>
<evidence type="ECO:0000256" key="1">
    <source>
        <dbReference type="ARBA" id="ARBA00008987"/>
    </source>
</evidence>
<evidence type="ECO:0000256" key="7">
    <source>
        <dbReference type="NCBIfam" id="TIGR01068"/>
    </source>
</evidence>
<keyword evidence="10" id="KW-1185">Reference proteome</keyword>
<dbReference type="STRING" id="765913.ThidrDRAFT_0732"/>
<dbReference type="InterPro" id="IPR017937">
    <property type="entry name" value="Thioredoxin_CS"/>
</dbReference>
<accession>G2DXK5</accession>
<dbReference type="GO" id="GO:0045454">
    <property type="term" value="P:cell redox homeostasis"/>
    <property type="evidence" value="ECO:0007669"/>
    <property type="project" value="TreeGrafter"/>
</dbReference>
<dbReference type="SUPFAM" id="SSF52833">
    <property type="entry name" value="Thioredoxin-like"/>
    <property type="match status" value="1"/>
</dbReference>
<evidence type="ECO:0000256" key="6">
    <source>
        <dbReference type="ARBA" id="ARBA00023284"/>
    </source>
</evidence>
<dbReference type="PRINTS" id="PR00421">
    <property type="entry name" value="THIOREDOXIN"/>
</dbReference>
<evidence type="ECO:0000256" key="3">
    <source>
        <dbReference type="ARBA" id="ARBA00022723"/>
    </source>
</evidence>
<dbReference type="NCBIfam" id="TIGR01068">
    <property type="entry name" value="thioredoxin"/>
    <property type="match status" value="1"/>
</dbReference>
<feature type="domain" description="Thioredoxin" evidence="8">
    <location>
        <begin position="23"/>
        <end position="144"/>
    </location>
</feature>
<dbReference type="FunFam" id="3.40.30.10:FF:000001">
    <property type="entry name" value="Thioredoxin"/>
    <property type="match status" value="1"/>
</dbReference>
<evidence type="ECO:0000256" key="2">
    <source>
        <dbReference type="ARBA" id="ARBA00022448"/>
    </source>
</evidence>
<dbReference type="Pfam" id="PF21352">
    <property type="entry name" value="Zn_ribbon_Thio2"/>
    <property type="match status" value="1"/>
</dbReference>
<dbReference type="PROSITE" id="PS51352">
    <property type="entry name" value="THIOREDOXIN_2"/>
    <property type="match status" value="1"/>
</dbReference>
<protein>
    <recommendedName>
        <fullName evidence="7">Thioredoxin</fullName>
    </recommendedName>
</protein>
<dbReference type="Pfam" id="PF00085">
    <property type="entry name" value="Thioredoxin"/>
    <property type="match status" value="1"/>
</dbReference>
<dbReference type="InterPro" id="IPR005746">
    <property type="entry name" value="Thioredoxin"/>
</dbReference>
<dbReference type="PANTHER" id="PTHR45663:SF11">
    <property type="entry name" value="GEO12009P1"/>
    <property type="match status" value="1"/>
</dbReference>
<dbReference type="InterPro" id="IPR049299">
    <property type="entry name" value="Thio2_N"/>
</dbReference>
<dbReference type="EMBL" id="AFWT01000004">
    <property type="protein sequence ID" value="EGV33054.1"/>
    <property type="molecule type" value="Genomic_DNA"/>
</dbReference>
<evidence type="ECO:0000313" key="10">
    <source>
        <dbReference type="Proteomes" id="UP000004200"/>
    </source>
</evidence>
<evidence type="ECO:0000313" key="9">
    <source>
        <dbReference type="EMBL" id="EGV33054.1"/>
    </source>
</evidence>
<keyword evidence="5" id="KW-1015">Disulfide bond</keyword>
<comment type="similarity">
    <text evidence="1">Belongs to the thioredoxin family.</text>
</comment>
<proteinExistence type="inferred from homology"/>
<evidence type="ECO:0000256" key="5">
    <source>
        <dbReference type="ARBA" id="ARBA00023157"/>
    </source>
</evidence>
<reference evidence="9 10" key="1">
    <citation type="submission" date="2011-06" db="EMBL/GenBank/DDBJ databases">
        <title>The draft genome of Thiorhodococcus drewsii AZ1.</title>
        <authorList>
            <consortium name="US DOE Joint Genome Institute (JGI-PGF)"/>
            <person name="Lucas S."/>
            <person name="Han J."/>
            <person name="Lapidus A."/>
            <person name="Cheng J.-F."/>
            <person name="Goodwin L."/>
            <person name="Pitluck S."/>
            <person name="Peters L."/>
            <person name="Land M.L."/>
            <person name="Hauser L."/>
            <person name="Vogl K."/>
            <person name="Liu Z."/>
            <person name="Imhoff J."/>
            <person name="Thiel V."/>
            <person name="Frigaard N.-U."/>
            <person name="Bryant D.A."/>
            <person name="Woyke T.J."/>
        </authorList>
    </citation>
    <scope>NUCLEOTIDE SEQUENCE [LARGE SCALE GENOMIC DNA]</scope>
    <source>
        <strain evidence="9 10">AZ1</strain>
    </source>
</reference>
<keyword evidence="6" id="KW-0676">Redox-active center</keyword>
<dbReference type="PATRIC" id="fig|765913.3.peg.745"/>
<dbReference type="OrthoDB" id="9790390at2"/>
<comment type="caution">
    <text evidence="9">The sequence shown here is derived from an EMBL/GenBank/DDBJ whole genome shotgun (WGS) entry which is preliminary data.</text>
</comment>
<dbReference type="PROSITE" id="PS00194">
    <property type="entry name" value="THIOREDOXIN_1"/>
    <property type="match status" value="1"/>
</dbReference>
<gene>
    <name evidence="9" type="ORF">ThidrDRAFT_0732</name>
</gene>
<evidence type="ECO:0000259" key="8">
    <source>
        <dbReference type="PROSITE" id="PS51352"/>
    </source>
</evidence>
<keyword evidence="4" id="KW-0249">Electron transport</keyword>
<dbReference type="eggNOG" id="COG3118">
    <property type="taxonomic scope" value="Bacteria"/>
</dbReference>
<dbReference type="Gene3D" id="2.30.30.380">
    <property type="entry name" value="Zn-finger domain of Sec23/24"/>
    <property type="match status" value="1"/>
</dbReference>
<dbReference type="InterPro" id="IPR036249">
    <property type="entry name" value="Thioredoxin-like_sf"/>
</dbReference>
<keyword evidence="2" id="KW-0813">Transport</keyword>
<keyword evidence="9" id="KW-0560">Oxidoreductase</keyword>
<dbReference type="RefSeq" id="WP_007039448.1">
    <property type="nucleotide sequence ID" value="NZ_AFWT01000004.1"/>
</dbReference>
<dbReference type="GO" id="GO:0015035">
    <property type="term" value="F:protein-disulfide reductase activity"/>
    <property type="evidence" value="ECO:0007669"/>
    <property type="project" value="UniProtKB-UniRule"/>
</dbReference>
<dbReference type="GO" id="GO:0005829">
    <property type="term" value="C:cytosol"/>
    <property type="evidence" value="ECO:0007669"/>
    <property type="project" value="TreeGrafter"/>
</dbReference>
<name>G2DXK5_9GAMM</name>
<dbReference type="PANTHER" id="PTHR45663">
    <property type="entry name" value="GEO12009P1"/>
    <property type="match status" value="1"/>
</dbReference>
<dbReference type="GO" id="GO:0046872">
    <property type="term" value="F:metal ion binding"/>
    <property type="evidence" value="ECO:0007669"/>
    <property type="project" value="UniProtKB-KW"/>
</dbReference>
<dbReference type="Gene3D" id="3.40.30.10">
    <property type="entry name" value="Glutaredoxin"/>
    <property type="match status" value="1"/>
</dbReference>
<dbReference type="InterPro" id="IPR013766">
    <property type="entry name" value="Thioredoxin_domain"/>
</dbReference>
<evidence type="ECO:0000256" key="4">
    <source>
        <dbReference type="ARBA" id="ARBA00022982"/>
    </source>
</evidence>
<dbReference type="CDD" id="cd02947">
    <property type="entry name" value="TRX_family"/>
    <property type="match status" value="1"/>
</dbReference>
<sequence>MSDTLHIVCPACDAVNRIPVARLGEGPKCGKCHAPLFAGHPTELTAARFQQHIDRSDIPVLVDFWAPWCAPCRMMAPAFQQAAAQLEPRVRLTKVDTESEQALGARYGIRSIPTLALFKNGREIARQPGAMGAADIVRWTLGHL</sequence>
<keyword evidence="3" id="KW-0479">Metal-binding</keyword>
<dbReference type="NCBIfam" id="NF008229">
    <property type="entry name" value="PRK10996.1"/>
    <property type="match status" value="1"/>
</dbReference>